<evidence type="ECO:0000256" key="11">
    <source>
        <dbReference type="ARBA" id="ARBA00023232"/>
    </source>
</evidence>
<evidence type="ECO:0000256" key="13">
    <source>
        <dbReference type="PIRSR" id="PIRSR605959-2"/>
    </source>
</evidence>
<evidence type="ECO:0000256" key="10">
    <source>
        <dbReference type="ARBA" id="ARBA00022878"/>
    </source>
</evidence>
<feature type="binding site" evidence="14">
    <location>
        <position position="206"/>
    </location>
    <ligand>
        <name>Ca(2+)</name>
        <dbReference type="ChEBI" id="CHEBI:29108"/>
    </ligand>
</feature>
<keyword evidence="9 14" id="KW-0460">Magnesium</keyword>
<evidence type="ECO:0000256" key="14">
    <source>
        <dbReference type="PIRSR" id="PIRSR605959-3"/>
    </source>
</evidence>
<keyword evidence="15" id="KW-0175">Coiled coil</keyword>
<evidence type="ECO:0000256" key="7">
    <source>
        <dbReference type="ARBA" id="ARBA00022801"/>
    </source>
</evidence>
<feature type="binding site" evidence="14">
    <location>
        <position position="262"/>
    </location>
    <ligand>
        <name>Mg(2+)</name>
        <dbReference type="ChEBI" id="CHEBI:18420"/>
    </ligand>
</feature>
<feature type="binding site" evidence="13">
    <location>
        <position position="356"/>
    </location>
    <ligand>
        <name>substrate</name>
    </ligand>
</feature>
<protein>
    <recommendedName>
        <fullName evidence="5">fumarylacetoacetase</fullName>
        <ecNumber evidence="5">3.7.1.2</ecNumber>
    </recommendedName>
</protein>
<accession>A0A3M7EHF0</accession>
<keyword evidence="7" id="KW-0378">Hydrolase</keyword>
<evidence type="ECO:0000313" key="20">
    <source>
        <dbReference type="Proteomes" id="UP000269276"/>
    </source>
</evidence>
<keyword evidence="11" id="KW-0585">Phenylalanine catabolism</keyword>
<evidence type="ECO:0000256" key="9">
    <source>
        <dbReference type="ARBA" id="ARBA00022842"/>
    </source>
</evidence>
<feature type="binding site" evidence="13">
    <location>
        <position position="245"/>
    </location>
    <ligand>
        <name>substrate</name>
    </ligand>
</feature>
<evidence type="ECO:0000256" key="5">
    <source>
        <dbReference type="ARBA" id="ARBA00012094"/>
    </source>
</evidence>
<feature type="binding site" evidence="14">
    <location>
        <position position="238"/>
    </location>
    <ligand>
        <name>Ca(2+)</name>
        <dbReference type="ChEBI" id="CHEBI:29108"/>
    </ligand>
</feature>
<dbReference type="Pfam" id="PF09298">
    <property type="entry name" value="FAA_hydrolase_N"/>
    <property type="match status" value="1"/>
</dbReference>
<evidence type="ECO:0000256" key="4">
    <source>
        <dbReference type="ARBA" id="ARBA00010211"/>
    </source>
</evidence>
<dbReference type="Gene3D" id="2.30.30.230">
    <property type="entry name" value="Fumarylacetoacetase, N-terminal domain"/>
    <property type="match status" value="1"/>
</dbReference>
<feature type="binding site" evidence="14">
    <location>
        <position position="132"/>
    </location>
    <ligand>
        <name>Ca(2+)</name>
        <dbReference type="ChEBI" id="CHEBI:29108"/>
    </ligand>
</feature>
<dbReference type="EC" id="3.7.1.2" evidence="5"/>
<comment type="caution">
    <text evidence="19">The sequence shown here is derived from an EMBL/GenBank/DDBJ whole genome shotgun (WGS) entry which is preliminary data.</text>
</comment>
<dbReference type="OrthoDB" id="9971669at2759"/>
<feature type="domain" description="Fumarylacetoacetase N-terminal" evidence="18">
    <location>
        <begin position="24"/>
        <end position="124"/>
    </location>
</feature>
<reference evidence="19 20" key="1">
    <citation type="journal article" date="2018" name="BMC Genomics">
        <title>Genomic evidence for intraspecific hybridization in a clonal and extremely halotolerant yeast.</title>
        <authorList>
            <person name="Gostincar C."/>
            <person name="Stajich J.E."/>
            <person name="Zupancic J."/>
            <person name="Zalar P."/>
            <person name="Gunde-Cimerman N."/>
        </authorList>
    </citation>
    <scope>NUCLEOTIDE SEQUENCE [LARGE SCALE GENOMIC DNA]</scope>
    <source>
        <strain evidence="19 20">EXF-2682</strain>
    </source>
</reference>
<dbReference type="GO" id="GO:0016592">
    <property type="term" value="C:mediator complex"/>
    <property type="evidence" value="ECO:0007669"/>
    <property type="project" value="InterPro"/>
</dbReference>
<feature type="coiled-coil region" evidence="15">
    <location>
        <begin position="501"/>
        <end position="528"/>
    </location>
</feature>
<feature type="compositionally biased region" description="Basic and acidic residues" evidence="16">
    <location>
        <begin position="690"/>
        <end position="702"/>
    </location>
</feature>
<dbReference type="GO" id="GO:0003712">
    <property type="term" value="F:transcription coregulator activity"/>
    <property type="evidence" value="ECO:0007669"/>
    <property type="project" value="InterPro"/>
</dbReference>
<keyword evidence="8 14" id="KW-0106">Calcium</keyword>
<dbReference type="PANTHER" id="PTHR43069:SF2">
    <property type="entry name" value="FUMARYLACETOACETASE"/>
    <property type="match status" value="1"/>
</dbReference>
<dbReference type="Pfam" id="PF01557">
    <property type="entry name" value="FAA_hydrolase"/>
    <property type="match status" value="1"/>
</dbReference>
<name>A0A3M7EHF0_HORWE</name>
<keyword evidence="10" id="KW-0828">Tyrosine catabolism</keyword>
<comment type="cofactor">
    <cofactor evidence="1 14">
        <name>Ca(2+)</name>
        <dbReference type="ChEBI" id="CHEBI:29108"/>
    </cofactor>
</comment>
<dbReference type="AlphaFoldDB" id="A0A3M7EHF0"/>
<dbReference type="PANTHER" id="PTHR43069">
    <property type="entry name" value="FUMARYLACETOACETASE"/>
    <property type="match status" value="1"/>
</dbReference>
<dbReference type="InterPro" id="IPR036663">
    <property type="entry name" value="Fumarylacetoacetase_C_sf"/>
</dbReference>
<dbReference type="Pfam" id="PF10232">
    <property type="entry name" value="Med8"/>
    <property type="match status" value="1"/>
</dbReference>
<organism evidence="19 20">
    <name type="scientific">Hortaea werneckii</name>
    <name type="common">Black yeast</name>
    <name type="synonym">Cladosporium werneckii</name>
    <dbReference type="NCBI Taxonomy" id="91943"/>
    <lineage>
        <taxon>Eukaryota</taxon>
        <taxon>Fungi</taxon>
        <taxon>Dikarya</taxon>
        <taxon>Ascomycota</taxon>
        <taxon>Pezizomycotina</taxon>
        <taxon>Dothideomycetes</taxon>
        <taxon>Dothideomycetidae</taxon>
        <taxon>Mycosphaerellales</taxon>
        <taxon>Teratosphaeriaceae</taxon>
        <taxon>Hortaea</taxon>
    </lineage>
</organism>
<feature type="compositionally biased region" description="Acidic residues" evidence="16">
    <location>
        <begin position="677"/>
        <end position="689"/>
    </location>
</feature>
<evidence type="ECO:0000313" key="19">
    <source>
        <dbReference type="EMBL" id="RMY76031.1"/>
    </source>
</evidence>
<evidence type="ECO:0000259" key="18">
    <source>
        <dbReference type="Pfam" id="PF09298"/>
    </source>
</evidence>
<feature type="binding site" evidence="14">
    <location>
        <position position="238"/>
    </location>
    <ligand>
        <name>Mg(2+)</name>
        <dbReference type="ChEBI" id="CHEBI:18420"/>
    </ligand>
</feature>
<dbReference type="InterPro" id="IPR005959">
    <property type="entry name" value="Fumarylacetoacetase"/>
</dbReference>
<dbReference type="Gene3D" id="1.20.58.1710">
    <property type="match status" value="1"/>
</dbReference>
<dbReference type="Proteomes" id="UP000269276">
    <property type="component" value="Unassembled WGS sequence"/>
</dbReference>
<evidence type="ECO:0000256" key="15">
    <source>
        <dbReference type="SAM" id="Coils"/>
    </source>
</evidence>
<evidence type="ECO:0000256" key="16">
    <source>
        <dbReference type="SAM" id="MobiDB-lite"/>
    </source>
</evidence>
<evidence type="ECO:0000256" key="12">
    <source>
        <dbReference type="PIRSR" id="PIRSR605959-1"/>
    </source>
</evidence>
<dbReference type="VEuPathDB" id="FungiDB:BTJ68_05570"/>
<feature type="active site" description="Proton acceptor" evidence="12">
    <location>
        <position position="139"/>
    </location>
</feature>
<dbReference type="InterPro" id="IPR011234">
    <property type="entry name" value="Fumarylacetoacetase-like_C"/>
</dbReference>
<dbReference type="SUPFAM" id="SSF63433">
    <property type="entry name" value="Fumarylacetoacetate hydrolase, FAH, N-terminal domain"/>
    <property type="match status" value="1"/>
</dbReference>
<dbReference type="Gene3D" id="6.10.250.2610">
    <property type="match status" value="1"/>
</dbReference>
<feature type="binding site" evidence="13">
    <location>
        <position position="134"/>
    </location>
    <ligand>
        <name>substrate</name>
    </ligand>
</feature>
<feature type="binding site" evidence="14">
    <location>
        <position position="258"/>
    </location>
    <ligand>
        <name>Mg(2+)</name>
        <dbReference type="ChEBI" id="CHEBI:18420"/>
    </ligand>
</feature>
<evidence type="ECO:0000256" key="3">
    <source>
        <dbReference type="ARBA" id="ARBA00004782"/>
    </source>
</evidence>
<evidence type="ECO:0000256" key="1">
    <source>
        <dbReference type="ARBA" id="ARBA00001913"/>
    </source>
</evidence>
<evidence type="ECO:0000259" key="17">
    <source>
        <dbReference type="Pfam" id="PF01557"/>
    </source>
</evidence>
<dbReference type="InterPro" id="IPR019364">
    <property type="entry name" value="Mediatior_Med8_fun/met"/>
</dbReference>
<dbReference type="InterPro" id="IPR036462">
    <property type="entry name" value="Fumarylacetoacetase_N_sf"/>
</dbReference>
<dbReference type="GO" id="GO:0046872">
    <property type="term" value="F:metal ion binding"/>
    <property type="evidence" value="ECO:0007669"/>
    <property type="project" value="UniProtKB-KW"/>
</dbReference>
<gene>
    <name evidence="19" type="ORF">D0863_02210</name>
</gene>
<feature type="region of interest" description="Disordered" evidence="16">
    <location>
        <begin position="668"/>
        <end position="721"/>
    </location>
</feature>
<dbReference type="GO" id="GO:1902000">
    <property type="term" value="P:homogentisate catabolic process"/>
    <property type="evidence" value="ECO:0007669"/>
    <property type="project" value="TreeGrafter"/>
</dbReference>
<dbReference type="UniPathway" id="UPA00139">
    <property type="reaction ID" value="UER00341"/>
</dbReference>
<evidence type="ECO:0000256" key="6">
    <source>
        <dbReference type="ARBA" id="ARBA00022723"/>
    </source>
</evidence>
<dbReference type="EMBL" id="QWIP01000046">
    <property type="protein sequence ID" value="RMY76031.1"/>
    <property type="molecule type" value="Genomic_DNA"/>
</dbReference>
<dbReference type="GO" id="GO:0006572">
    <property type="term" value="P:L-tyrosine catabolic process"/>
    <property type="evidence" value="ECO:0007669"/>
    <property type="project" value="UniProtKB-KW"/>
</dbReference>
<sequence>MDIRGDHISIMTSPALDQQPYTLANLPYGVISTPTNPKPRCAVAIGNHAIDLAAYAKPGRFFDLESGHNFMLAQIFSEPALNSFAALPWPTRRAVRQQLQEELKAGKVPAECLVNLSEVKNHVPMKMGGFSDFYTSLEHCQNCSGEMTSAAIAKNWWYAPSVYNSRVSSVLPSPHDIPRPKNVYFSNGVDSEPTYGPTQKMDFELEMGYFVSKPVPFGEPMPIADAKEHIFGFVMLNDWSARDHQLFEMRPLGPFHSKGFGTSISNWVVPMEALEEFSCPPNTKQDPAPFPHLTWPGQGDGALDIKLRIRLNRNGQEKELGTSNLKYLYWTPYQQLTHHSASGCGMETGDLIGTGTISGSGRNEKGEKCELGCLYEGERTKTQVMPQSTGSKYQEGYIEDGDEIILEGWCENKQREVVLGFGECRGLVVTFGGMDTLFRLTVQSTHGPSKGTGAVTLRSQLLLKTNLDCYVLHTQPPAPNKGVISATSSMQSFKHDPNLPREKQLRALDQLRQRLLQLSRSLSSMRVDMERSDPVPGWPSIQRDAELAVMNLARAQDAMNEFGAFFRAAHAYPLPSYPGHEKEMMLGMLMRKKLDPKTDDWVTQYSKSPETMQESGEVSKVNMDDLRDLWDYAGPAENGIAREMLENDAFGSLFTMAEQEDGIENVKTGLRRKLFEDDSDEEEDEDGEEKGDMKMDEDRQPEKLAPPPEPGVDPSLPPMRLETVLRFITTGALPPQR</sequence>
<comment type="similarity">
    <text evidence="4">Belongs to the FAH family.</text>
</comment>
<feature type="compositionally biased region" description="Pro residues" evidence="16">
    <location>
        <begin position="704"/>
        <end position="717"/>
    </location>
</feature>
<evidence type="ECO:0000256" key="8">
    <source>
        <dbReference type="ARBA" id="ARBA00022837"/>
    </source>
</evidence>
<feature type="domain" description="Fumarylacetoacetase-like C-terminal" evidence="17">
    <location>
        <begin position="132"/>
        <end position="408"/>
    </location>
</feature>
<dbReference type="InterPro" id="IPR015377">
    <property type="entry name" value="Fumarylacetoacetase_N"/>
</dbReference>
<feature type="binding site" evidence="14">
    <location>
        <position position="204"/>
    </location>
    <ligand>
        <name>Ca(2+)</name>
        <dbReference type="ChEBI" id="CHEBI:29108"/>
    </ligand>
</feature>
<comment type="pathway">
    <text evidence="3">Amino-acid degradation; L-phenylalanine degradation; acetoacetate and fumarate from L-phenylalanine: step 6/6.</text>
</comment>
<dbReference type="SUPFAM" id="SSF56529">
    <property type="entry name" value="FAH"/>
    <property type="match status" value="1"/>
</dbReference>
<keyword evidence="6 14" id="KW-0479">Metal-binding</keyword>
<dbReference type="Gene3D" id="3.90.850.10">
    <property type="entry name" value="Fumarylacetoacetase-like, C-terminal domain"/>
    <property type="match status" value="1"/>
</dbReference>
<dbReference type="GO" id="GO:0006357">
    <property type="term" value="P:regulation of transcription by RNA polymerase II"/>
    <property type="evidence" value="ECO:0007669"/>
    <property type="project" value="InterPro"/>
</dbReference>
<dbReference type="GO" id="GO:0004334">
    <property type="term" value="F:fumarylacetoacetase activity"/>
    <property type="evidence" value="ECO:0007669"/>
    <property type="project" value="UniProtKB-EC"/>
</dbReference>
<evidence type="ECO:0000256" key="2">
    <source>
        <dbReference type="ARBA" id="ARBA00001946"/>
    </source>
</evidence>
<comment type="cofactor">
    <cofactor evidence="2 14">
        <name>Mg(2+)</name>
        <dbReference type="ChEBI" id="CHEBI:18420"/>
    </cofactor>
</comment>
<proteinExistence type="inferred from homology"/>
<dbReference type="GO" id="GO:0006559">
    <property type="term" value="P:L-phenylalanine catabolic process"/>
    <property type="evidence" value="ECO:0007669"/>
    <property type="project" value="UniProtKB-UniPathway"/>
</dbReference>